<evidence type="ECO:0000313" key="3">
    <source>
        <dbReference type="EMBL" id="NVD26739.1"/>
    </source>
</evidence>
<dbReference type="Pfam" id="PF03551">
    <property type="entry name" value="PadR"/>
    <property type="match status" value="1"/>
</dbReference>
<evidence type="ECO:0000256" key="1">
    <source>
        <dbReference type="SAM" id="MobiDB-lite"/>
    </source>
</evidence>
<dbReference type="InterPro" id="IPR036390">
    <property type="entry name" value="WH_DNA-bd_sf"/>
</dbReference>
<evidence type="ECO:0000313" key="4">
    <source>
        <dbReference type="Proteomes" id="UP000652427"/>
    </source>
</evidence>
<evidence type="ECO:0000259" key="2">
    <source>
        <dbReference type="Pfam" id="PF03551"/>
    </source>
</evidence>
<dbReference type="PANTHER" id="PTHR43252:SF7">
    <property type="entry name" value="TRANSCRIPTIONAL REGULATOR YQJI"/>
    <property type="match status" value="1"/>
</dbReference>
<comment type="caution">
    <text evidence="3">The sequence shown here is derived from an EMBL/GenBank/DDBJ whole genome shotgun (WGS) entry which is preliminary data.</text>
</comment>
<dbReference type="Gene3D" id="1.10.10.10">
    <property type="entry name" value="Winged helix-like DNA-binding domain superfamily/Winged helix DNA-binding domain"/>
    <property type="match status" value="1"/>
</dbReference>
<gene>
    <name evidence="3" type="ORF">HUO14_02320</name>
</gene>
<proteinExistence type="predicted"/>
<dbReference type="InterPro" id="IPR036388">
    <property type="entry name" value="WH-like_DNA-bd_sf"/>
</dbReference>
<name>A0ABX2MZ71_9SPHN</name>
<dbReference type="PANTHER" id="PTHR43252">
    <property type="entry name" value="TRANSCRIPTIONAL REGULATOR YQJI"/>
    <property type="match status" value="1"/>
</dbReference>
<feature type="domain" description="Transcription regulator PadR N-terminal" evidence="2">
    <location>
        <begin position="64"/>
        <end position="132"/>
    </location>
</feature>
<dbReference type="SUPFAM" id="SSF46785">
    <property type="entry name" value="Winged helix' DNA-binding domain"/>
    <property type="match status" value="1"/>
</dbReference>
<organism evidence="3 4">
    <name type="scientific">Parasphingorhabdus flavimaris</name>
    <dbReference type="NCBI Taxonomy" id="266812"/>
    <lineage>
        <taxon>Bacteria</taxon>
        <taxon>Pseudomonadati</taxon>
        <taxon>Pseudomonadota</taxon>
        <taxon>Alphaproteobacteria</taxon>
        <taxon>Sphingomonadales</taxon>
        <taxon>Sphingomonadaceae</taxon>
        <taxon>Parasphingorhabdus</taxon>
    </lineage>
</organism>
<reference evidence="3 4" key="1">
    <citation type="submission" date="2020-06" db="EMBL/GenBank/DDBJ databases">
        <authorList>
            <person name="Kim S.-J."/>
            <person name="Park S.-J."/>
        </authorList>
    </citation>
    <scope>NUCLEOTIDE SEQUENCE [LARGE SCALE GENOMIC DNA]</scope>
    <source>
        <strain evidence="3 4">SW-151</strain>
    </source>
</reference>
<sequence>MRHGMRFGPGGHEGPDRGRGRGRGRGGSPGEKIARAFAQAAFEGAKGKRRARMFRRGELKLLALHLIAEEPRHGYDLIRQIEELTGGHYAPSPGIVYPTLTLMAEMDLIDEKVDGDGKKIYSITDAGSALLAEEEAHVAEILSRLEGVSKMGEASNGASVRRAMHNLKSAISIRLGDEEKGSEKILEVTAIIDEAASKIERLK</sequence>
<keyword evidence="4" id="KW-1185">Reference proteome</keyword>
<protein>
    <submittedName>
        <fullName evidence="3">PadR family transcriptional regulator</fullName>
    </submittedName>
</protein>
<accession>A0ABX2MZ71</accession>
<dbReference type="InterPro" id="IPR005149">
    <property type="entry name" value="Tscrpt_reg_PadR_N"/>
</dbReference>
<dbReference type="Proteomes" id="UP000652427">
    <property type="component" value="Unassembled WGS sequence"/>
</dbReference>
<dbReference type="EMBL" id="JABWMH010000001">
    <property type="protein sequence ID" value="NVD26739.1"/>
    <property type="molecule type" value="Genomic_DNA"/>
</dbReference>
<feature type="region of interest" description="Disordered" evidence="1">
    <location>
        <begin position="1"/>
        <end position="30"/>
    </location>
</feature>